<dbReference type="EMBL" id="MWAK01000046">
    <property type="protein sequence ID" value="OPZ93083.1"/>
    <property type="molecule type" value="Genomic_DNA"/>
</dbReference>
<dbReference type="Gene3D" id="3.40.50.300">
    <property type="entry name" value="P-loop containing nucleotide triphosphate hydrolases"/>
    <property type="match status" value="1"/>
</dbReference>
<feature type="domain" description="ABC transporter" evidence="4">
    <location>
        <begin position="6"/>
        <end position="247"/>
    </location>
</feature>
<dbReference type="AlphaFoldDB" id="A0A1V5MIM3"/>
<dbReference type="GO" id="GO:0005524">
    <property type="term" value="F:ATP binding"/>
    <property type="evidence" value="ECO:0007669"/>
    <property type="project" value="UniProtKB-KW"/>
</dbReference>
<dbReference type="PROSITE" id="PS00211">
    <property type="entry name" value="ABC_TRANSPORTER_1"/>
    <property type="match status" value="1"/>
</dbReference>
<dbReference type="Pfam" id="PF00005">
    <property type="entry name" value="ABC_tran"/>
    <property type="match status" value="1"/>
</dbReference>
<dbReference type="GO" id="GO:0005315">
    <property type="term" value="F:phosphate transmembrane transporter activity"/>
    <property type="evidence" value="ECO:0007669"/>
    <property type="project" value="InterPro"/>
</dbReference>
<dbReference type="PANTHER" id="PTHR43423:SF1">
    <property type="entry name" value="ABC TRANSPORTER I FAMILY MEMBER 17"/>
    <property type="match status" value="1"/>
</dbReference>
<comment type="caution">
    <text evidence="5">The sequence shown here is derived from an EMBL/GenBank/DDBJ whole genome shotgun (WGS) entry which is preliminary data.</text>
</comment>
<evidence type="ECO:0000259" key="4">
    <source>
        <dbReference type="PROSITE" id="PS50893"/>
    </source>
</evidence>
<reference evidence="5" key="1">
    <citation type="submission" date="2017-02" db="EMBL/GenBank/DDBJ databases">
        <title>Delving into the versatile metabolic prowess of the omnipresent phylum Bacteroidetes.</title>
        <authorList>
            <person name="Nobu M.K."/>
            <person name="Mei R."/>
            <person name="Narihiro T."/>
            <person name="Kuroda K."/>
            <person name="Liu W.-T."/>
        </authorList>
    </citation>
    <scope>NUCLEOTIDE SEQUENCE</scope>
    <source>
        <strain evidence="5">ADurb.Bin417</strain>
    </source>
</reference>
<keyword evidence="2" id="KW-0547">Nucleotide-binding</keyword>
<accession>A0A1V5MIM3</accession>
<dbReference type="InterPro" id="IPR017871">
    <property type="entry name" value="ABC_transporter-like_CS"/>
</dbReference>
<dbReference type="PROSITE" id="PS50893">
    <property type="entry name" value="ABC_TRANSPORTER_2"/>
    <property type="match status" value="1"/>
</dbReference>
<evidence type="ECO:0000313" key="5">
    <source>
        <dbReference type="EMBL" id="OPZ93083.1"/>
    </source>
</evidence>
<evidence type="ECO:0000256" key="1">
    <source>
        <dbReference type="ARBA" id="ARBA00022448"/>
    </source>
</evidence>
<dbReference type="CDD" id="cd03260">
    <property type="entry name" value="ABC_PstB_phosphate_transporter"/>
    <property type="match status" value="1"/>
</dbReference>
<name>A0A1V5MIM3_UNCT6</name>
<dbReference type="GO" id="GO:0016020">
    <property type="term" value="C:membrane"/>
    <property type="evidence" value="ECO:0007669"/>
    <property type="project" value="InterPro"/>
</dbReference>
<evidence type="ECO:0000256" key="2">
    <source>
        <dbReference type="ARBA" id="ARBA00022741"/>
    </source>
</evidence>
<gene>
    <name evidence="5" type="primary">pstB3_1</name>
    <name evidence="5" type="ORF">BWY73_00498</name>
</gene>
<keyword evidence="1" id="KW-0813">Transport</keyword>
<dbReference type="InterPro" id="IPR003593">
    <property type="entry name" value="AAA+_ATPase"/>
</dbReference>
<dbReference type="InterPro" id="IPR005670">
    <property type="entry name" value="PstB-like"/>
</dbReference>
<dbReference type="SMART" id="SM00382">
    <property type="entry name" value="AAA"/>
    <property type="match status" value="1"/>
</dbReference>
<organism evidence="5">
    <name type="scientific">candidate division TA06 bacterium ADurb.Bin417</name>
    <dbReference type="NCBI Taxonomy" id="1852828"/>
    <lineage>
        <taxon>Bacteria</taxon>
        <taxon>Bacteria division TA06</taxon>
    </lineage>
</organism>
<dbReference type="PANTHER" id="PTHR43423">
    <property type="entry name" value="ABC TRANSPORTER I FAMILY MEMBER 17"/>
    <property type="match status" value="1"/>
</dbReference>
<proteinExistence type="predicted"/>
<dbReference type="GO" id="GO:0016887">
    <property type="term" value="F:ATP hydrolysis activity"/>
    <property type="evidence" value="ECO:0007669"/>
    <property type="project" value="InterPro"/>
</dbReference>
<dbReference type="Proteomes" id="UP000485484">
    <property type="component" value="Unassembled WGS sequence"/>
</dbReference>
<dbReference type="SUPFAM" id="SSF52540">
    <property type="entry name" value="P-loop containing nucleoside triphosphate hydrolases"/>
    <property type="match status" value="1"/>
</dbReference>
<evidence type="ECO:0000256" key="3">
    <source>
        <dbReference type="ARBA" id="ARBA00022840"/>
    </source>
</evidence>
<dbReference type="EC" id="3.6.3.27" evidence="5"/>
<dbReference type="GO" id="GO:0035435">
    <property type="term" value="P:phosphate ion transmembrane transport"/>
    <property type="evidence" value="ECO:0007669"/>
    <property type="project" value="InterPro"/>
</dbReference>
<keyword evidence="3 5" id="KW-0067">ATP-binding</keyword>
<sequence length="252" mass="28330">MADPIIRTEDLGLTGNGDRLLGSISIELERNTILGIIGPTGSGKTSFLRVINRLIEFDHGYRVSGRVYFEERDIYQPEVDLAWLRRQIGMVFALPVPLPMSIYDNLAFGPRLNGIRKRAELDELVENSLRSAYLWGEVKDRLELPALKLSGGQQQRLCLARILALKPRVVLLDDPCSGLDPISTSRIEEAILRLKKHFSFILVTNNTKQVSRVADRTAFFLYGDLVEIGPTAKIFTAPADRRTNDYLTGRFG</sequence>
<keyword evidence="5" id="KW-0378">Hydrolase</keyword>
<protein>
    <submittedName>
        <fullName evidence="5">Phosphate import ATP-binding protein PstB 3</fullName>
        <ecNumber evidence="5">3.6.3.27</ecNumber>
    </submittedName>
</protein>
<dbReference type="InterPro" id="IPR003439">
    <property type="entry name" value="ABC_transporter-like_ATP-bd"/>
</dbReference>
<dbReference type="InterPro" id="IPR027417">
    <property type="entry name" value="P-loop_NTPase"/>
</dbReference>